<dbReference type="GO" id="GO:0016829">
    <property type="term" value="F:lyase activity"/>
    <property type="evidence" value="ECO:0007669"/>
    <property type="project" value="UniProtKB-KW"/>
</dbReference>
<keyword evidence="12" id="KW-1185">Reference proteome</keyword>
<comment type="caution">
    <text evidence="10">The sequence shown here is derived from an EMBL/GenBank/DDBJ whole genome shotgun (WGS) entry which is preliminary data.</text>
</comment>
<keyword evidence="4 8" id="KW-0378">Hydrolase</keyword>
<keyword evidence="7" id="KW-0456">Lyase</keyword>
<dbReference type="InterPro" id="IPR003738">
    <property type="entry name" value="SRAP"/>
</dbReference>
<dbReference type="AlphaFoldDB" id="A0A5C6V2L0"/>
<evidence type="ECO:0000313" key="12">
    <source>
        <dbReference type="Proteomes" id="UP001481677"/>
    </source>
</evidence>
<evidence type="ECO:0000256" key="7">
    <source>
        <dbReference type="ARBA" id="ARBA00023239"/>
    </source>
</evidence>
<gene>
    <name evidence="10" type="ORF">FRZ40_34860</name>
    <name evidence="9" type="ORF">V4C56_00085</name>
</gene>
<evidence type="ECO:0000256" key="5">
    <source>
        <dbReference type="ARBA" id="ARBA00023124"/>
    </source>
</evidence>
<evidence type="ECO:0000256" key="1">
    <source>
        <dbReference type="ARBA" id="ARBA00008136"/>
    </source>
</evidence>
<dbReference type="RefSeq" id="WP_147237231.1">
    <property type="nucleotide sequence ID" value="NZ_JAZHFZ010000001.1"/>
</dbReference>
<keyword evidence="3" id="KW-0227">DNA damage</keyword>
<evidence type="ECO:0000313" key="10">
    <source>
        <dbReference type="EMBL" id="TXC79557.1"/>
    </source>
</evidence>
<sequence length="320" mass="37172">MCYSAQIEADYKRYVRTFGAHMDIREFARLYWERAEGRVKAKIPKAMDDSFRSPQSESEFEIRRLIDQYDAAQAKTFEEELFRQRARLVAAERTLQTKQTKAATESRRIAGDKIEAALRRLDDIRRSESEPRDSRIFPGHYAPVLVVEDGQRVVKPMRYQCRMEGKPANYDLKYPGTYNARRDNLEGFWKPLFGYRHGVVMVDVFYENVSRARKEGRELAEGEKDENLVLEFKPADGRTMLVACLWSKWSAPGEPDLLSFAAITDEPPEEVAAAGHDRCIVPIREAHLDAWLNPDPKRLDALYAILDDRERPYYEHRMAA</sequence>
<reference evidence="9 12" key="3">
    <citation type="submission" date="2024-01" db="EMBL/GenBank/DDBJ databases">
        <title>The diversity of rhizobia nodulating Mimosa spp. in eleven states of Brazil covering several biomes is determined by host plant, location, and edaphic factors.</title>
        <authorList>
            <person name="Rouws L."/>
            <person name="Barauna A."/>
            <person name="Beukes C."/>
            <person name="De Faria S.M."/>
            <person name="Gross E."/>
            <person name="Dos Reis Junior F.B."/>
            <person name="Simon M."/>
            <person name="Maluk M."/>
            <person name="Odee D.W."/>
            <person name="Kenicer G."/>
            <person name="Young J.P.W."/>
            <person name="Reis V.M."/>
            <person name="Zilli J."/>
            <person name="James E.K."/>
        </authorList>
    </citation>
    <scope>NUCLEOTIDE SEQUENCE [LARGE SCALE GENOMIC DNA]</scope>
    <source>
        <strain evidence="9 12">JPY530</strain>
    </source>
</reference>
<dbReference type="GO" id="GO:0106300">
    <property type="term" value="P:protein-DNA covalent cross-linking repair"/>
    <property type="evidence" value="ECO:0007669"/>
    <property type="project" value="InterPro"/>
</dbReference>
<evidence type="ECO:0000256" key="4">
    <source>
        <dbReference type="ARBA" id="ARBA00022801"/>
    </source>
</evidence>
<dbReference type="InterPro" id="IPR036590">
    <property type="entry name" value="SRAP-like"/>
</dbReference>
<reference evidence="10 11" key="1">
    <citation type="journal article" date="2018" name="Int. J. Syst. Evol. Microbiol.">
        <title>Paraburkholderia azotifigens sp. nov., a nitrogen-fixing bacterium isolated from paddy soil.</title>
        <authorList>
            <person name="Choi G.M."/>
            <person name="Im W.T."/>
        </authorList>
    </citation>
    <scope>NUCLEOTIDE SEQUENCE [LARGE SCALE GENOMIC DNA]</scope>
    <source>
        <strain evidence="10 11">NF 2-5-3</strain>
    </source>
</reference>
<protein>
    <recommendedName>
        <fullName evidence="8">Abasic site processing protein</fullName>
        <ecNumber evidence="8">3.4.-.-</ecNumber>
    </recommendedName>
</protein>
<dbReference type="Proteomes" id="UP000321776">
    <property type="component" value="Unassembled WGS sequence"/>
</dbReference>
<evidence type="ECO:0000256" key="8">
    <source>
        <dbReference type="RuleBase" id="RU364100"/>
    </source>
</evidence>
<evidence type="ECO:0000256" key="6">
    <source>
        <dbReference type="ARBA" id="ARBA00023125"/>
    </source>
</evidence>
<dbReference type="Gene3D" id="3.90.1680.10">
    <property type="entry name" value="SOS response associated peptidase-like"/>
    <property type="match status" value="1"/>
</dbReference>
<dbReference type="GO" id="GO:0008233">
    <property type="term" value="F:peptidase activity"/>
    <property type="evidence" value="ECO:0007669"/>
    <property type="project" value="UniProtKB-KW"/>
</dbReference>
<dbReference type="PANTHER" id="PTHR13604:SF0">
    <property type="entry name" value="ABASIC SITE PROCESSING PROTEIN HMCES"/>
    <property type="match status" value="1"/>
</dbReference>
<accession>A0A5C6V2L0</accession>
<dbReference type="EMBL" id="VOQS01000005">
    <property type="protein sequence ID" value="TXC79557.1"/>
    <property type="molecule type" value="Genomic_DNA"/>
</dbReference>
<keyword evidence="5" id="KW-0190">Covalent protein-DNA linkage</keyword>
<dbReference type="EMBL" id="JAZHGA010000001">
    <property type="protein sequence ID" value="MEM5338019.1"/>
    <property type="molecule type" value="Genomic_DNA"/>
</dbReference>
<dbReference type="GO" id="GO:0006508">
    <property type="term" value="P:proteolysis"/>
    <property type="evidence" value="ECO:0007669"/>
    <property type="project" value="UniProtKB-KW"/>
</dbReference>
<proteinExistence type="inferred from homology"/>
<dbReference type="EC" id="3.4.-.-" evidence="8"/>
<evidence type="ECO:0000313" key="9">
    <source>
        <dbReference type="EMBL" id="MEM5338019.1"/>
    </source>
</evidence>
<evidence type="ECO:0000313" key="11">
    <source>
        <dbReference type="Proteomes" id="UP000321776"/>
    </source>
</evidence>
<evidence type="ECO:0000256" key="2">
    <source>
        <dbReference type="ARBA" id="ARBA00022670"/>
    </source>
</evidence>
<evidence type="ECO:0000256" key="3">
    <source>
        <dbReference type="ARBA" id="ARBA00022763"/>
    </source>
</evidence>
<comment type="similarity">
    <text evidence="1 8">Belongs to the SOS response-associated peptidase family.</text>
</comment>
<dbReference type="SUPFAM" id="SSF143081">
    <property type="entry name" value="BB1717-like"/>
    <property type="match status" value="1"/>
</dbReference>
<dbReference type="GO" id="GO:0003697">
    <property type="term" value="F:single-stranded DNA binding"/>
    <property type="evidence" value="ECO:0007669"/>
    <property type="project" value="InterPro"/>
</dbReference>
<keyword evidence="6" id="KW-0238">DNA-binding</keyword>
<organism evidence="10 11">
    <name type="scientific">Paraburkholderia azotifigens</name>
    <dbReference type="NCBI Taxonomy" id="2057004"/>
    <lineage>
        <taxon>Bacteria</taxon>
        <taxon>Pseudomonadati</taxon>
        <taxon>Pseudomonadota</taxon>
        <taxon>Betaproteobacteria</taxon>
        <taxon>Burkholderiales</taxon>
        <taxon>Burkholderiaceae</taxon>
        <taxon>Paraburkholderia</taxon>
    </lineage>
</organism>
<dbReference type="Proteomes" id="UP001481677">
    <property type="component" value="Unassembled WGS sequence"/>
</dbReference>
<keyword evidence="2 8" id="KW-0645">Protease</keyword>
<reference evidence="10" key="2">
    <citation type="submission" date="2019-08" db="EMBL/GenBank/DDBJ databases">
        <authorList>
            <person name="Im W.-T."/>
        </authorList>
    </citation>
    <scope>NUCLEOTIDE SEQUENCE</scope>
    <source>
        <strain evidence="10">NF 2-5-3</strain>
    </source>
</reference>
<name>A0A5C6V2L0_9BURK</name>
<dbReference type="PANTHER" id="PTHR13604">
    <property type="entry name" value="DC12-RELATED"/>
    <property type="match status" value="1"/>
</dbReference>
<dbReference type="Pfam" id="PF02586">
    <property type="entry name" value="SRAP"/>
    <property type="match status" value="1"/>
</dbReference>